<reference evidence="2" key="1">
    <citation type="journal article" date="2019" name="Int. J. Syst. Evol. Microbiol.">
        <title>The Global Catalogue of Microorganisms (GCM) 10K type strain sequencing project: providing services to taxonomists for standard genome sequencing and annotation.</title>
        <authorList>
            <consortium name="The Broad Institute Genomics Platform"/>
            <consortium name="The Broad Institute Genome Sequencing Center for Infectious Disease"/>
            <person name="Wu L."/>
            <person name="Ma J."/>
        </authorList>
    </citation>
    <scope>NUCLEOTIDE SEQUENCE [LARGE SCALE GENOMIC DNA]</scope>
    <source>
        <strain evidence="2">CGMCC 4.7198</strain>
    </source>
</reference>
<comment type="caution">
    <text evidence="1">The sequence shown here is derived from an EMBL/GenBank/DDBJ whole genome shotgun (WGS) entry which is preliminary data.</text>
</comment>
<gene>
    <name evidence="1" type="ORF">ACFQZP_50100</name>
</gene>
<dbReference type="Proteomes" id="UP001596957">
    <property type="component" value="Unassembled WGS sequence"/>
</dbReference>
<organism evidence="1 2">
    <name type="scientific">Streptomyces lutosisoli</name>
    <dbReference type="NCBI Taxonomy" id="2665721"/>
    <lineage>
        <taxon>Bacteria</taxon>
        <taxon>Bacillati</taxon>
        <taxon>Actinomycetota</taxon>
        <taxon>Actinomycetes</taxon>
        <taxon>Kitasatosporales</taxon>
        <taxon>Streptomycetaceae</taxon>
        <taxon>Streptomyces</taxon>
    </lineage>
</organism>
<evidence type="ECO:0000313" key="2">
    <source>
        <dbReference type="Proteomes" id="UP001596957"/>
    </source>
</evidence>
<accession>A0ABW2W1G6</accession>
<dbReference type="RefSeq" id="WP_381302012.1">
    <property type="nucleotide sequence ID" value="NZ_JBHTEC010000010.1"/>
</dbReference>
<evidence type="ECO:0008006" key="3">
    <source>
        <dbReference type="Google" id="ProtNLM"/>
    </source>
</evidence>
<name>A0ABW2W1G6_9ACTN</name>
<keyword evidence="2" id="KW-1185">Reference proteome</keyword>
<dbReference type="EMBL" id="JBHTEC010000010">
    <property type="protein sequence ID" value="MFD0289610.1"/>
    <property type="molecule type" value="Genomic_DNA"/>
</dbReference>
<evidence type="ECO:0000313" key="1">
    <source>
        <dbReference type="EMBL" id="MFD0289610.1"/>
    </source>
</evidence>
<proteinExistence type="predicted"/>
<sequence length="134" mass="14586">MDVPTTDASSPYSTGGGGVWLEHRYAATLVGALLTEDPISELGDDVVPHSVRLQASYISPIDDVVVEGRTRDDRVRRVSIGVRRDPDLTTSDEKSVPLVRSFLRVVTEHGGTADRCTGPDRAVGVLCRRFPYCC</sequence>
<protein>
    <recommendedName>
        <fullName evidence="3">Thioesterase domain-containing protein</fullName>
    </recommendedName>
</protein>